<dbReference type="Pfam" id="PF00196">
    <property type="entry name" value="GerE"/>
    <property type="match status" value="1"/>
</dbReference>
<dbReference type="InterPro" id="IPR016032">
    <property type="entry name" value="Sig_transdc_resp-reg_C-effctor"/>
</dbReference>
<dbReference type="Gene3D" id="3.40.50.2300">
    <property type="match status" value="1"/>
</dbReference>
<organism evidence="5 6">
    <name type="scientific">Ferrimonas lipolytica</name>
    <dbReference type="NCBI Taxonomy" id="2724191"/>
    <lineage>
        <taxon>Bacteria</taxon>
        <taxon>Pseudomonadati</taxon>
        <taxon>Pseudomonadota</taxon>
        <taxon>Gammaproteobacteria</taxon>
        <taxon>Alteromonadales</taxon>
        <taxon>Ferrimonadaceae</taxon>
        <taxon>Ferrimonas</taxon>
    </lineage>
</organism>
<reference evidence="5 6" key="1">
    <citation type="submission" date="2020-04" db="EMBL/GenBank/DDBJ databases">
        <title>Ferrimonas sp. S7 isolated from sea water.</title>
        <authorList>
            <person name="Bae S.S."/>
            <person name="Baek K."/>
        </authorList>
    </citation>
    <scope>NUCLEOTIDE SEQUENCE [LARGE SCALE GENOMIC DNA]</scope>
    <source>
        <strain evidence="5 6">S7</strain>
    </source>
</reference>
<keyword evidence="1" id="KW-0805">Transcription regulation</keyword>
<name>A0A6H1UCC6_9GAMM</name>
<dbReference type="PANTHER" id="PTHR44688">
    <property type="entry name" value="DNA-BINDING TRANSCRIPTIONAL ACTIVATOR DEVR_DOSR"/>
    <property type="match status" value="1"/>
</dbReference>
<evidence type="ECO:0000256" key="2">
    <source>
        <dbReference type="ARBA" id="ARBA00023125"/>
    </source>
</evidence>
<dbReference type="GO" id="GO:0003677">
    <property type="term" value="F:DNA binding"/>
    <property type="evidence" value="ECO:0007669"/>
    <property type="project" value="UniProtKB-KW"/>
</dbReference>
<dbReference type="SUPFAM" id="SSF46894">
    <property type="entry name" value="C-terminal effector domain of the bipartite response regulators"/>
    <property type="match status" value="1"/>
</dbReference>
<sequence length="204" mass="23415">MITGNSESLFCDSKTKDFKSAVEPEKLLGQVLGDLLLIDYQIAINFIDSNMADRLVAYTCCRAIVLMNCPKNINLELLYRFNKIRGLLHSDDSELTCNKAIAHLKKGGIWLPKSLMEAFFDHHHSSQPSEAQLSNRQRQILELLLMGYDNKKIAEQLFISINTVKVHLHNIYRVFDVHNKKDVINRLNDIKQMDNIVEAKWGKS</sequence>
<dbReference type="EMBL" id="CP051180">
    <property type="protein sequence ID" value="QIZ75462.1"/>
    <property type="molecule type" value="Genomic_DNA"/>
</dbReference>
<evidence type="ECO:0000259" key="4">
    <source>
        <dbReference type="PROSITE" id="PS50043"/>
    </source>
</evidence>
<accession>A0A6H1UCC6</accession>
<dbReference type="Gene3D" id="1.10.10.10">
    <property type="entry name" value="Winged helix-like DNA-binding domain superfamily/Winged helix DNA-binding domain"/>
    <property type="match status" value="1"/>
</dbReference>
<dbReference type="PRINTS" id="PR00038">
    <property type="entry name" value="HTHLUXR"/>
</dbReference>
<dbReference type="KEGG" id="fes:HER31_00200"/>
<dbReference type="RefSeq" id="WP_168658724.1">
    <property type="nucleotide sequence ID" value="NZ_CP051180.1"/>
</dbReference>
<dbReference type="Proteomes" id="UP000501602">
    <property type="component" value="Chromosome"/>
</dbReference>
<protein>
    <submittedName>
        <fullName evidence="5">Response regulator transcription factor</fullName>
    </submittedName>
</protein>
<gene>
    <name evidence="5" type="ORF">HER31_00200</name>
</gene>
<dbReference type="InterPro" id="IPR036388">
    <property type="entry name" value="WH-like_DNA-bd_sf"/>
</dbReference>
<evidence type="ECO:0000256" key="1">
    <source>
        <dbReference type="ARBA" id="ARBA00023015"/>
    </source>
</evidence>
<dbReference type="InterPro" id="IPR000792">
    <property type="entry name" value="Tscrpt_reg_LuxR_C"/>
</dbReference>
<proteinExistence type="predicted"/>
<evidence type="ECO:0000313" key="5">
    <source>
        <dbReference type="EMBL" id="QIZ75462.1"/>
    </source>
</evidence>
<evidence type="ECO:0000313" key="6">
    <source>
        <dbReference type="Proteomes" id="UP000501602"/>
    </source>
</evidence>
<feature type="domain" description="HTH luxR-type" evidence="4">
    <location>
        <begin position="126"/>
        <end position="191"/>
    </location>
</feature>
<dbReference type="PROSITE" id="PS50043">
    <property type="entry name" value="HTH_LUXR_2"/>
    <property type="match status" value="1"/>
</dbReference>
<dbReference type="GO" id="GO:0006355">
    <property type="term" value="P:regulation of DNA-templated transcription"/>
    <property type="evidence" value="ECO:0007669"/>
    <property type="project" value="InterPro"/>
</dbReference>
<dbReference type="PANTHER" id="PTHR44688:SF16">
    <property type="entry name" value="DNA-BINDING TRANSCRIPTIONAL ACTIVATOR DEVR_DOSR"/>
    <property type="match status" value="1"/>
</dbReference>
<dbReference type="CDD" id="cd06170">
    <property type="entry name" value="LuxR_C_like"/>
    <property type="match status" value="1"/>
</dbReference>
<keyword evidence="2" id="KW-0238">DNA-binding</keyword>
<keyword evidence="6" id="KW-1185">Reference proteome</keyword>
<dbReference type="AlphaFoldDB" id="A0A6H1UCC6"/>
<evidence type="ECO:0000256" key="3">
    <source>
        <dbReference type="ARBA" id="ARBA00023163"/>
    </source>
</evidence>
<dbReference type="SMART" id="SM00421">
    <property type="entry name" value="HTH_LUXR"/>
    <property type="match status" value="1"/>
</dbReference>
<keyword evidence="3" id="KW-0804">Transcription</keyword>